<dbReference type="InterPro" id="IPR027973">
    <property type="entry name" value="FSAF1-like"/>
</dbReference>
<accession>A0AAJ0CFX2</accession>
<evidence type="ECO:0000313" key="3">
    <source>
        <dbReference type="Proteomes" id="UP001251528"/>
    </source>
</evidence>
<dbReference type="InterPro" id="IPR053030">
    <property type="entry name" value="Ribosomal_biogenesis_FAF1-like"/>
</dbReference>
<gene>
    <name evidence="2" type="primary">FAF1</name>
    <name evidence="2" type="ORF">QQS21_010451</name>
</gene>
<dbReference type="GO" id="GO:0000462">
    <property type="term" value="P:maturation of SSU-rRNA from tricistronic rRNA transcript (SSU-rRNA, 5.8S rRNA, LSU-rRNA)"/>
    <property type="evidence" value="ECO:0007669"/>
    <property type="project" value="TreeGrafter"/>
</dbReference>
<feature type="region of interest" description="Disordered" evidence="1">
    <location>
        <begin position="1"/>
        <end position="20"/>
    </location>
</feature>
<protein>
    <submittedName>
        <fullName evidence="2">Pre-rRNA processing and 40S ribosomal subunit assembly</fullName>
    </submittedName>
</protein>
<feature type="region of interest" description="Disordered" evidence="1">
    <location>
        <begin position="248"/>
        <end position="319"/>
    </location>
</feature>
<proteinExistence type="predicted"/>
<feature type="compositionally biased region" description="Acidic residues" evidence="1">
    <location>
        <begin position="79"/>
        <end position="92"/>
    </location>
</feature>
<dbReference type="EMBL" id="JASWJB010000305">
    <property type="protein sequence ID" value="KAK2591842.1"/>
    <property type="molecule type" value="Genomic_DNA"/>
</dbReference>
<feature type="compositionally biased region" description="Basic and acidic residues" evidence="1">
    <location>
        <begin position="258"/>
        <end position="270"/>
    </location>
</feature>
<feature type="compositionally biased region" description="Polar residues" evidence="1">
    <location>
        <begin position="152"/>
        <end position="161"/>
    </location>
</feature>
<keyword evidence="3" id="KW-1185">Reference proteome</keyword>
<dbReference type="Proteomes" id="UP001251528">
    <property type="component" value="Unassembled WGS sequence"/>
</dbReference>
<feature type="compositionally biased region" description="Basic and acidic residues" evidence="1">
    <location>
        <begin position="292"/>
        <end position="319"/>
    </location>
</feature>
<evidence type="ECO:0000256" key="1">
    <source>
        <dbReference type="SAM" id="MobiDB-lite"/>
    </source>
</evidence>
<dbReference type="Pfam" id="PF15375">
    <property type="entry name" value="FSAF1"/>
    <property type="match status" value="1"/>
</dbReference>
<dbReference type="PANTHER" id="PTHR28096">
    <property type="entry name" value="PROTEIN FAF1"/>
    <property type="match status" value="1"/>
</dbReference>
<dbReference type="AlphaFoldDB" id="A0AAJ0CFX2"/>
<comment type="caution">
    <text evidence="2">The sequence shown here is derived from an EMBL/GenBank/DDBJ whole genome shotgun (WGS) entry which is preliminary data.</text>
</comment>
<organism evidence="2 3">
    <name type="scientific">Conoideocrella luteorostrata</name>
    <dbReference type="NCBI Taxonomy" id="1105319"/>
    <lineage>
        <taxon>Eukaryota</taxon>
        <taxon>Fungi</taxon>
        <taxon>Dikarya</taxon>
        <taxon>Ascomycota</taxon>
        <taxon>Pezizomycotina</taxon>
        <taxon>Sordariomycetes</taxon>
        <taxon>Hypocreomycetidae</taxon>
        <taxon>Hypocreales</taxon>
        <taxon>Clavicipitaceae</taxon>
        <taxon>Conoideocrella</taxon>
    </lineage>
</organism>
<feature type="region of interest" description="Disordered" evidence="1">
    <location>
        <begin position="35"/>
        <end position="166"/>
    </location>
</feature>
<feature type="compositionally biased region" description="Basic and acidic residues" evidence="1">
    <location>
        <begin position="44"/>
        <end position="64"/>
    </location>
</feature>
<name>A0AAJ0CFX2_9HYPO</name>
<evidence type="ECO:0000313" key="2">
    <source>
        <dbReference type="EMBL" id="KAK2591842.1"/>
    </source>
</evidence>
<reference evidence="2" key="1">
    <citation type="submission" date="2023-06" db="EMBL/GenBank/DDBJ databases">
        <title>Conoideocrella luteorostrata (Hypocreales: Clavicipitaceae), a potential biocontrol fungus for elongate hemlock scale in United States Christmas tree production areas.</title>
        <authorList>
            <person name="Barrett H."/>
            <person name="Lovett B."/>
            <person name="Macias A.M."/>
            <person name="Stajich J.E."/>
            <person name="Kasson M.T."/>
        </authorList>
    </citation>
    <scope>NUCLEOTIDE SEQUENCE</scope>
    <source>
        <strain evidence="2">ARSEF 14590</strain>
    </source>
</reference>
<sequence length="319" mass="35201">MTAAVLGKRKARDASSNAQVDASELLRRHFEAQFLPLEQTGCTKPRDGGEDMVGHDGGEEKGEEEKDEEEEWNGLSEDNGGDDTDEDEDEDVSDRGSSGHINKNPTVQIVDHSKPQIPKETAMTKRELKAFMSSRPPDQTSRPTTATATTTQSEPSKSTSLPEDAPSLLKQDLELRRLIAESHLLAPHAATKSLSSVSVNAAQPKSFAEGRTRHKATDLRVQALGSKLSIHKQEKMPMHIRKGIAAAADARETKRRREAKENGIILERETGKKRRERGRDGGLDRPGVGRFKGAELRISERDVRGIEGTRDTFGRKGRR</sequence>
<dbReference type="PANTHER" id="PTHR28096:SF1">
    <property type="entry name" value="PROTEIN FAF1"/>
    <property type="match status" value="1"/>
</dbReference>
<dbReference type="GO" id="GO:0005730">
    <property type="term" value="C:nucleolus"/>
    <property type="evidence" value="ECO:0007669"/>
    <property type="project" value="TreeGrafter"/>
</dbReference>